<name>A0A6I9XMC9_9SAUR</name>
<dbReference type="RefSeq" id="XP_013915062.1">
    <property type="nucleotide sequence ID" value="XM_014059587.1"/>
</dbReference>
<keyword evidence="1" id="KW-0268">Exocytosis</keyword>
<dbReference type="GeneID" id="106543542"/>
<evidence type="ECO:0000313" key="3">
    <source>
        <dbReference type="RefSeq" id="XP_013915062.1"/>
    </source>
</evidence>
<dbReference type="Proteomes" id="UP000504617">
    <property type="component" value="Unplaced"/>
</dbReference>
<dbReference type="KEGG" id="tsr:106543542"/>
<keyword evidence="2" id="KW-1185">Reference proteome</keyword>
<evidence type="ECO:0000256" key="1">
    <source>
        <dbReference type="ARBA" id="ARBA00022483"/>
    </source>
</evidence>
<accession>A0A6I9XMC9</accession>
<reference evidence="3" key="1">
    <citation type="submission" date="2025-08" db="UniProtKB">
        <authorList>
            <consortium name="RefSeq"/>
        </authorList>
    </citation>
    <scope>IDENTIFICATION</scope>
    <source>
        <tissue evidence="3">Skeletal muscle</tissue>
    </source>
</reference>
<dbReference type="InterPro" id="IPR052095">
    <property type="entry name" value="UNC-13_domain"/>
</dbReference>
<dbReference type="GO" id="GO:0070382">
    <property type="term" value="C:exocytic vesicle"/>
    <property type="evidence" value="ECO:0007669"/>
    <property type="project" value="TreeGrafter"/>
</dbReference>
<dbReference type="PANTHER" id="PTHR45999">
    <property type="entry name" value="UNC-13-4A, ISOFORM B"/>
    <property type="match status" value="1"/>
</dbReference>
<proteinExistence type="predicted"/>
<organism evidence="2 3">
    <name type="scientific">Thamnophis sirtalis</name>
    <dbReference type="NCBI Taxonomy" id="35019"/>
    <lineage>
        <taxon>Eukaryota</taxon>
        <taxon>Metazoa</taxon>
        <taxon>Chordata</taxon>
        <taxon>Craniata</taxon>
        <taxon>Vertebrata</taxon>
        <taxon>Euteleostomi</taxon>
        <taxon>Lepidosauria</taxon>
        <taxon>Squamata</taxon>
        <taxon>Bifurcata</taxon>
        <taxon>Unidentata</taxon>
        <taxon>Episquamata</taxon>
        <taxon>Toxicofera</taxon>
        <taxon>Serpentes</taxon>
        <taxon>Colubroidea</taxon>
        <taxon>Colubridae</taxon>
        <taxon>Natricinae</taxon>
        <taxon>Thamnophis</taxon>
    </lineage>
</organism>
<dbReference type="OrthoDB" id="7976202at2759"/>
<dbReference type="AlphaFoldDB" id="A0A6I9XMC9"/>
<sequence>MFPCISYVFLTVSSREFEDVENAEFQLDMWDFDEVEPVRHKLEELSDLRGLKRILKDARKNKGQDDFLGNVVIHLQVRKGIACCQNNAGTHGWMDTRMDGYTHKPP</sequence>
<dbReference type="GO" id="GO:0006887">
    <property type="term" value="P:exocytosis"/>
    <property type="evidence" value="ECO:0007669"/>
    <property type="project" value="UniProtKB-KW"/>
</dbReference>
<dbReference type="PANTHER" id="PTHR45999:SF3">
    <property type="entry name" value="PROTEIN UNC-13 HOMOLOG D"/>
    <property type="match status" value="1"/>
</dbReference>
<gene>
    <name evidence="3" type="primary">LOC106543542</name>
</gene>
<protein>
    <submittedName>
        <fullName evidence="3">Protein unc-13 homolog D-like</fullName>
    </submittedName>
</protein>
<evidence type="ECO:0000313" key="2">
    <source>
        <dbReference type="Proteomes" id="UP000504617"/>
    </source>
</evidence>